<evidence type="ECO:0000313" key="1">
    <source>
        <dbReference type="EMBL" id="RRT54853.1"/>
    </source>
</evidence>
<accession>A0A426YSY4</accession>
<sequence>MRDENSKKSKIADLVLFCPLILLEKLSWSKTLVRKWFNIKSKPQDFHADDDLAGEGGSNCFYAHSSCSHAYSSSCLVLSSHVVSRVRNFYSTNLDRGYYISS</sequence>
<protein>
    <submittedName>
        <fullName evidence="1">Uncharacterized protein</fullName>
    </submittedName>
</protein>
<gene>
    <name evidence="1" type="ORF">B296_00025191</name>
</gene>
<evidence type="ECO:0000313" key="2">
    <source>
        <dbReference type="Proteomes" id="UP000287651"/>
    </source>
</evidence>
<name>A0A426YSY4_ENSVE</name>
<reference evidence="1 2" key="1">
    <citation type="journal article" date="2014" name="Agronomy (Basel)">
        <title>A Draft Genome Sequence for Ensete ventricosum, the Drought-Tolerant Tree Against Hunger.</title>
        <authorList>
            <person name="Harrison J."/>
            <person name="Moore K.A."/>
            <person name="Paszkiewicz K."/>
            <person name="Jones T."/>
            <person name="Grant M."/>
            <person name="Ambacheew D."/>
            <person name="Muzemil S."/>
            <person name="Studholme D.J."/>
        </authorList>
    </citation>
    <scope>NUCLEOTIDE SEQUENCE [LARGE SCALE GENOMIC DNA]</scope>
</reference>
<dbReference type="Proteomes" id="UP000287651">
    <property type="component" value="Unassembled WGS sequence"/>
</dbReference>
<organism evidence="1 2">
    <name type="scientific">Ensete ventricosum</name>
    <name type="common">Abyssinian banana</name>
    <name type="synonym">Musa ensete</name>
    <dbReference type="NCBI Taxonomy" id="4639"/>
    <lineage>
        <taxon>Eukaryota</taxon>
        <taxon>Viridiplantae</taxon>
        <taxon>Streptophyta</taxon>
        <taxon>Embryophyta</taxon>
        <taxon>Tracheophyta</taxon>
        <taxon>Spermatophyta</taxon>
        <taxon>Magnoliopsida</taxon>
        <taxon>Liliopsida</taxon>
        <taxon>Zingiberales</taxon>
        <taxon>Musaceae</taxon>
        <taxon>Ensete</taxon>
    </lineage>
</organism>
<proteinExistence type="predicted"/>
<comment type="caution">
    <text evidence="1">The sequence shown here is derived from an EMBL/GenBank/DDBJ whole genome shotgun (WGS) entry which is preliminary data.</text>
</comment>
<dbReference type="AlphaFoldDB" id="A0A426YSY4"/>
<dbReference type="EMBL" id="AMZH03010383">
    <property type="protein sequence ID" value="RRT54853.1"/>
    <property type="molecule type" value="Genomic_DNA"/>
</dbReference>